<keyword evidence="2" id="KW-1185">Reference proteome</keyword>
<dbReference type="Proteomes" id="UP001319883">
    <property type="component" value="Unassembled WGS sequence"/>
</dbReference>
<reference evidence="1 2" key="1">
    <citation type="submission" date="2021-05" db="EMBL/GenBank/DDBJ databases">
        <title>Petroleum and Energy Research Collection (APPE): ex situ preservation of microbial diversity associated with the oil industry and exploitation of its biotechnological potential.</title>
        <authorList>
            <person name="Paixao C.T.M."/>
            <person name="Gomes M.B."/>
            <person name="Oliveira V.M."/>
        </authorList>
    </citation>
    <scope>NUCLEOTIDE SEQUENCE [LARGE SCALE GENOMIC DNA]</scope>
    <source>
        <strain evidence="1 2">LIT2</strain>
    </source>
</reference>
<evidence type="ECO:0000313" key="2">
    <source>
        <dbReference type="Proteomes" id="UP001319883"/>
    </source>
</evidence>
<accession>A0ABS7X460</accession>
<evidence type="ECO:0000313" key="1">
    <source>
        <dbReference type="EMBL" id="MBZ9568792.1"/>
    </source>
</evidence>
<organism evidence="1 2">
    <name type="scientific">Modicisalibacter tunisiensis</name>
    <dbReference type="NCBI Taxonomy" id="390637"/>
    <lineage>
        <taxon>Bacteria</taxon>
        <taxon>Pseudomonadati</taxon>
        <taxon>Pseudomonadota</taxon>
        <taxon>Gammaproteobacteria</taxon>
        <taxon>Oceanospirillales</taxon>
        <taxon>Halomonadaceae</taxon>
        <taxon>Modicisalibacter</taxon>
    </lineage>
</organism>
<sequence>MASSEMQKVRVINELRDFIKKLLQDPAILEQSLVIARQRLDQDSGPAALAQIANEISDTTSIHIPDDPESYSEADKLFLELLKEVVSEEKALY</sequence>
<gene>
    <name evidence="1" type="ORF">KGQ91_14050</name>
</gene>
<name>A0ABS7X460_9GAMM</name>
<dbReference type="EMBL" id="JAGXFD010000001">
    <property type="protein sequence ID" value="MBZ9568792.1"/>
    <property type="molecule type" value="Genomic_DNA"/>
</dbReference>
<protein>
    <recommendedName>
        <fullName evidence="3">Bacteriocin immunity protein</fullName>
    </recommendedName>
</protein>
<dbReference type="RefSeq" id="WP_224421277.1">
    <property type="nucleotide sequence ID" value="NZ_JAGXFD010000001.1"/>
</dbReference>
<evidence type="ECO:0008006" key="3">
    <source>
        <dbReference type="Google" id="ProtNLM"/>
    </source>
</evidence>
<comment type="caution">
    <text evidence="1">The sequence shown here is derived from an EMBL/GenBank/DDBJ whole genome shotgun (WGS) entry which is preliminary data.</text>
</comment>
<proteinExistence type="predicted"/>